<feature type="compositionally biased region" description="Polar residues" evidence="1">
    <location>
        <begin position="231"/>
        <end position="240"/>
    </location>
</feature>
<evidence type="ECO:0000313" key="3">
    <source>
        <dbReference type="Proteomes" id="UP001066276"/>
    </source>
</evidence>
<proteinExistence type="predicted"/>
<protein>
    <submittedName>
        <fullName evidence="2">Uncharacterized protein</fullName>
    </submittedName>
</protein>
<reference evidence="2" key="1">
    <citation type="journal article" date="2022" name="bioRxiv">
        <title>Sequencing and chromosome-scale assembly of the giantPleurodeles waltlgenome.</title>
        <authorList>
            <person name="Brown T."/>
            <person name="Elewa A."/>
            <person name="Iarovenko S."/>
            <person name="Subramanian E."/>
            <person name="Araus A.J."/>
            <person name="Petzold A."/>
            <person name="Susuki M."/>
            <person name="Suzuki K.-i.T."/>
            <person name="Hayashi T."/>
            <person name="Toyoda A."/>
            <person name="Oliveira C."/>
            <person name="Osipova E."/>
            <person name="Leigh N.D."/>
            <person name="Simon A."/>
            <person name="Yun M.H."/>
        </authorList>
    </citation>
    <scope>NUCLEOTIDE SEQUENCE</scope>
    <source>
        <strain evidence="2">20211129_DDA</strain>
        <tissue evidence="2">Liver</tissue>
    </source>
</reference>
<sequence length="288" mass="31011">MKSVGGGNLNTGLSSPTGAGSTSKVAEFIKKPAQAQVAQRAVVEAAEREAERHRFTHGKAIWKPLLDSPGRCELENASGKGPVVNTTIVSTIWGYEGTQPVGRELTRQLAELVEINGNNELGSPSRTGLGMASLPVSSSAVHPNTRGIREEVKNLMEEEEREVVRAGEIAESSLVILCLGQVATLIIQGHSHRTRPAALKPTGRLILRQGSIFSLRDHFEWSEGDLDDTGDLSSKISQGGISRDTRTVDGRGEIPSLEEVQSDPQLMVRKNKPQRKAKDTASSGHDLK</sequence>
<accession>A0AAV7MZN9</accession>
<dbReference type="AlphaFoldDB" id="A0AAV7MZN9"/>
<dbReference type="Proteomes" id="UP001066276">
    <property type="component" value="Chromosome 9"/>
</dbReference>
<feature type="compositionally biased region" description="Polar residues" evidence="1">
    <location>
        <begin position="10"/>
        <end position="21"/>
    </location>
</feature>
<organism evidence="2 3">
    <name type="scientific">Pleurodeles waltl</name>
    <name type="common">Iberian ribbed newt</name>
    <dbReference type="NCBI Taxonomy" id="8319"/>
    <lineage>
        <taxon>Eukaryota</taxon>
        <taxon>Metazoa</taxon>
        <taxon>Chordata</taxon>
        <taxon>Craniata</taxon>
        <taxon>Vertebrata</taxon>
        <taxon>Euteleostomi</taxon>
        <taxon>Amphibia</taxon>
        <taxon>Batrachia</taxon>
        <taxon>Caudata</taxon>
        <taxon>Salamandroidea</taxon>
        <taxon>Salamandridae</taxon>
        <taxon>Pleurodelinae</taxon>
        <taxon>Pleurodeles</taxon>
    </lineage>
</organism>
<gene>
    <name evidence="2" type="ORF">NDU88_005271</name>
</gene>
<feature type="region of interest" description="Disordered" evidence="1">
    <location>
        <begin position="224"/>
        <end position="288"/>
    </location>
</feature>
<name>A0AAV7MZN9_PLEWA</name>
<evidence type="ECO:0000313" key="2">
    <source>
        <dbReference type="EMBL" id="KAJ1107884.1"/>
    </source>
</evidence>
<comment type="caution">
    <text evidence="2">The sequence shown here is derived from an EMBL/GenBank/DDBJ whole genome shotgun (WGS) entry which is preliminary data.</text>
</comment>
<dbReference type="EMBL" id="JANPWB010000013">
    <property type="protein sequence ID" value="KAJ1107884.1"/>
    <property type="molecule type" value="Genomic_DNA"/>
</dbReference>
<keyword evidence="3" id="KW-1185">Reference proteome</keyword>
<feature type="region of interest" description="Disordered" evidence="1">
    <location>
        <begin position="1"/>
        <end position="21"/>
    </location>
</feature>
<evidence type="ECO:0000256" key="1">
    <source>
        <dbReference type="SAM" id="MobiDB-lite"/>
    </source>
</evidence>
<feature type="compositionally biased region" description="Basic and acidic residues" evidence="1">
    <location>
        <begin position="243"/>
        <end position="252"/>
    </location>
</feature>